<keyword evidence="1" id="KW-0472">Membrane</keyword>
<proteinExistence type="predicted"/>
<dbReference type="EMBL" id="WOCE01000016">
    <property type="protein sequence ID" value="KAE9596988.1"/>
    <property type="molecule type" value="Genomic_DNA"/>
</dbReference>
<dbReference type="Proteomes" id="UP000447434">
    <property type="component" value="Chromosome 16"/>
</dbReference>
<organism evidence="2 3">
    <name type="scientific">Lupinus albus</name>
    <name type="common">White lupine</name>
    <name type="synonym">Lupinus termis</name>
    <dbReference type="NCBI Taxonomy" id="3870"/>
    <lineage>
        <taxon>Eukaryota</taxon>
        <taxon>Viridiplantae</taxon>
        <taxon>Streptophyta</taxon>
        <taxon>Embryophyta</taxon>
        <taxon>Tracheophyta</taxon>
        <taxon>Spermatophyta</taxon>
        <taxon>Magnoliopsida</taxon>
        <taxon>eudicotyledons</taxon>
        <taxon>Gunneridae</taxon>
        <taxon>Pentapetalae</taxon>
        <taxon>rosids</taxon>
        <taxon>fabids</taxon>
        <taxon>Fabales</taxon>
        <taxon>Fabaceae</taxon>
        <taxon>Papilionoideae</taxon>
        <taxon>50 kb inversion clade</taxon>
        <taxon>genistoids sensu lato</taxon>
        <taxon>core genistoids</taxon>
        <taxon>Genisteae</taxon>
        <taxon>Lupinus</taxon>
    </lineage>
</organism>
<reference evidence="3" key="1">
    <citation type="journal article" date="2020" name="Nat. Commun.">
        <title>Genome sequence of the cluster root forming white lupin.</title>
        <authorList>
            <person name="Hufnagel B."/>
            <person name="Marques A."/>
            <person name="Soriano A."/>
            <person name="Marques L."/>
            <person name="Divol F."/>
            <person name="Doumas P."/>
            <person name="Sallet E."/>
            <person name="Mancinotti D."/>
            <person name="Carrere S."/>
            <person name="Marande W."/>
            <person name="Arribat S."/>
            <person name="Keller J."/>
            <person name="Huneau C."/>
            <person name="Blein T."/>
            <person name="Aime D."/>
            <person name="Laguerre M."/>
            <person name="Taylor J."/>
            <person name="Schubert V."/>
            <person name="Nelson M."/>
            <person name="Geu-Flores F."/>
            <person name="Crespi M."/>
            <person name="Gallardo-Guerrero K."/>
            <person name="Delaux P.-M."/>
            <person name="Salse J."/>
            <person name="Berges H."/>
            <person name="Guyot R."/>
            <person name="Gouzy J."/>
            <person name="Peret B."/>
        </authorList>
    </citation>
    <scope>NUCLEOTIDE SEQUENCE [LARGE SCALE GENOMIC DNA]</scope>
    <source>
        <strain evidence="3">cv. Amiga</strain>
    </source>
</reference>
<evidence type="ECO:0000256" key="1">
    <source>
        <dbReference type="SAM" id="Phobius"/>
    </source>
</evidence>
<keyword evidence="3" id="KW-1185">Reference proteome</keyword>
<gene>
    <name evidence="2" type="ORF">Lalb_Chr16g0381841</name>
</gene>
<keyword evidence="1" id="KW-1133">Transmembrane helix</keyword>
<evidence type="ECO:0000313" key="2">
    <source>
        <dbReference type="EMBL" id="KAE9596988.1"/>
    </source>
</evidence>
<accession>A0A6A4PBF2</accession>
<feature type="transmembrane region" description="Helical" evidence="1">
    <location>
        <begin position="12"/>
        <end position="37"/>
    </location>
</feature>
<sequence>MIRPRGGPLALDLVIISWTDRICLIYSLILFSSFFFSCDNLFTSLYLCSLYYILFDGCDVLMIIMVIW</sequence>
<comment type="caution">
    <text evidence="2">The sequence shown here is derived from an EMBL/GenBank/DDBJ whole genome shotgun (WGS) entry which is preliminary data.</text>
</comment>
<dbReference type="AlphaFoldDB" id="A0A6A4PBF2"/>
<protein>
    <submittedName>
        <fullName evidence="2">Uncharacterized protein</fullName>
    </submittedName>
</protein>
<name>A0A6A4PBF2_LUPAL</name>
<keyword evidence="1" id="KW-0812">Transmembrane</keyword>
<evidence type="ECO:0000313" key="3">
    <source>
        <dbReference type="Proteomes" id="UP000447434"/>
    </source>
</evidence>
<feature type="transmembrane region" description="Helical" evidence="1">
    <location>
        <begin position="49"/>
        <end position="67"/>
    </location>
</feature>